<feature type="region of interest" description="Disordered" evidence="1">
    <location>
        <begin position="1"/>
        <end position="36"/>
    </location>
</feature>
<accession>M8AEC9</accession>
<gene>
    <name evidence="2" type="ORF">TRIUR3_03228</name>
</gene>
<name>M8AEC9_TRIUA</name>
<protein>
    <submittedName>
        <fullName evidence="2">Uncharacterized protein</fullName>
    </submittedName>
</protein>
<feature type="region of interest" description="Disordered" evidence="1">
    <location>
        <begin position="81"/>
        <end position="101"/>
    </location>
</feature>
<dbReference type="AlphaFoldDB" id="M8AEC9"/>
<reference evidence="2" key="1">
    <citation type="journal article" date="2013" name="Nature">
        <title>Draft genome of the wheat A-genome progenitor Triticum urartu.</title>
        <authorList>
            <person name="Ling H.Q."/>
            <person name="Zhao S."/>
            <person name="Liu D."/>
            <person name="Wang J."/>
            <person name="Sun H."/>
            <person name="Zhang C."/>
            <person name="Fan H."/>
            <person name="Li D."/>
            <person name="Dong L."/>
            <person name="Tao Y."/>
            <person name="Gao C."/>
            <person name="Wu H."/>
            <person name="Li Y."/>
            <person name="Cui Y."/>
            <person name="Guo X."/>
            <person name="Zheng S."/>
            <person name="Wang B."/>
            <person name="Yu K."/>
            <person name="Liang Q."/>
            <person name="Yang W."/>
            <person name="Lou X."/>
            <person name="Chen J."/>
            <person name="Feng M."/>
            <person name="Jian J."/>
            <person name="Zhang X."/>
            <person name="Luo G."/>
            <person name="Jiang Y."/>
            <person name="Liu J."/>
            <person name="Wang Z."/>
            <person name="Sha Y."/>
            <person name="Zhang B."/>
            <person name="Wu H."/>
            <person name="Tang D."/>
            <person name="Shen Q."/>
            <person name="Xue P."/>
            <person name="Zou S."/>
            <person name="Wang X."/>
            <person name="Liu X."/>
            <person name="Wang F."/>
            <person name="Yang Y."/>
            <person name="An X."/>
            <person name="Dong Z."/>
            <person name="Zhang K."/>
            <person name="Zhang X."/>
            <person name="Luo M.C."/>
            <person name="Dvorak J."/>
            <person name="Tong Y."/>
            <person name="Wang J."/>
            <person name="Yang H."/>
            <person name="Li Z."/>
            <person name="Wang D."/>
            <person name="Zhang A."/>
            <person name="Wang J."/>
        </authorList>
    </citation>
    <scope>NUCLEOTIDE SEQUENCE</scope>
</reference>
<dbReference type="EMBL" id="KD072552">
    <property type="protein sequence ID" value="EMS63180.1"/>
    <property type="molecule type" value="Genomic_DNA"/>
</dbReference>
<sequence length="101" mass="10996">MAQDEEASRGAVDVPAGAQVQHHEAVARAQPMKNTDPCEDCCREQTRYFPRLGQFFDCVEECHAGHGRLAGDGRNGILRGVKNHRRRTAKPSPSLASAPAT</sequence>
<evidence type="ECO:0000256" key="1">
    <source>
        <dbReference type="SAM" id="MobiDB-lite"/>
    </source>
</evidence>
<organism evidence="2">
    <name type="scientific">Triticum urartu</name>
    <name type="common">Red wild einkorn</name>
    <name type="synonym">Crithodium urartu</name>
    <dbReference type="NCBI Taxonomy" id="4572"/>
    <lineage>
        <taxon>Eukaryota</taxon>
        <taxon>Viridiplantae</taxon>
        <taxon>Streptophyta</taxon>
        <taxon>Embryophyta</taxon>
        <taxon>Tracheophyta</taxon>
        <taxon>Spermatophyta</taxon>
        <taxon>Magnoliopsida</taxon>
        <taxon>Liliopsida</taxon>
        <taxon>Poales</taxon>
        <taxon>Poaceae</taxon>
        <taxon>BOP clade</taxon>
        <taxon>Pooideae</taxon>
        <taxon>Triticodae</taxon>
        <taxon>Triticeae</taxon>
        <taxon>Triticinae</taxon>
        <taxon>Triticum</taxon>
    </lineage>
</organism>
<proteinExistence type="predicted"/>
<feature type="compositionally biased region" description="Low complexity" evidence="1">
    <location>
        <begin position="91"/>
        <end position="101"/>
    </location>
</feature>
<evidence type="ECO:0000313" key="2">
    <source>
        <dbReference type="EMBL" id="EMS63180.1"/>
    </source>
</evidence>